<dbReference type="InterPro" id="IPR013083">
    <property type="entry name" value="Znf_RING/FYVE/PHD"/>
</dbReference>
<accession>A0A818LBH6</accession>
<dbReference type="EMBL" id="CAJOBO010001904">
    <property type="protein sequence ID" value="CAF4417953.1"/>
    <property type="molecule type" value="Genomic_DNA"/>
</dbReference>
<dbReference type="GO" id="GO:0016567">
    <property type="term" value="P:protein ubiquitination"/>
    <property type="evidence" value="ECO:0007669"/>
    <property type="project" value="UniProtKB-UniRule"/>
</dbReference>
<dbReference type="InterPro" id="IPR018957">
    <property type="entry name" value="Znf_C3HC4_RING-type"/>
</dbReference>
<dbReference type="Proteomes" id="UP000663833">
    <property type="component" value="Unassembled WGS sequence"/>
</dbReference>
<evidence type="ECO:0000313" key="19">
    <source>
        <dbReference type="Proteomes" id="UP000663873"/>
    </source>
</evidence>
<dbReference type="PANTHER" id="PTHR12622">
    <property type="entry name" value="DELTEX-RELATED"/>
    <property type="match status" value="1"/>
</dbReference>
<dbReference type="InterPro" id="IPR039396">
    <property type="entry name" value="Deltex_C"/>
</dbReference>
<evidence type="ECO:0000313" key="16">
    <source>
        <dbReference type="EMBL" id="CAF4417953.1"/>
    </source>
</evidence>
<dbReference type="EMBL" id="CAJNYD010001452">
    <property type="protein sequence ID" value="CAF3338461.1"/>
    <property type="molecule type" value="Genomic_DNA"/>
</dbReference>
<evidence type="ECO:0000313" key="15">
    <source>
        <dbReference type="EMBL" id="CAF4251665.1"/>
    </source>
</evidence>
<keyword evidence="19" id="KW-1185">Reference proteome</keyword>
<dbReference type="InterPro" id="IPR001841">
    <property type="entry name" value="Znf_RING"/>
</dbReference>
<dbReference type="Proteomes" id="UP000663825">
    <property type="component" value="Unassembled WGS sequence"/>
</dbReference>
<comment type="pathway">
    <text evidence="2 9">Protein modification; protein ubiquitination.</text>
</comment>
<evidence type="ECO:0000256" key="6">
    <source>
        <dbReference type="ARBA" id="ARBA00022771"/>
    </source>
</evidence>
<dbReference type="AlphaFoldDB" id="A0A818LBH6"/>
<dbReference type="PROSITE" id="PS00518">
    <property type="entry name" value="ZF_RING_1"/>
    <property type="match status" value="1"/>
</dbReference>
<dbReference type="Proteomes" id="UP000663873">
    <property type="component" value="Unassembled WGS sequence"/>
</dbReference>
<proteinExistence type="inferred from homology"/>
<dbReference type="InterPro" id="IPR039399">
    <property type="entry name" value="Deltex_C_sf"/>
</dbReference>
<keyword evidence="6 8" id="KW-0863">Zinc-finger</keyword>
<evidence type="ECO:0000256" key="3">
    <source>
        <dbReference type="ARBA" id="ARBA00009413"/>
    </source>
</evidence>
<evidence type="ECO:0000313" key="14">
    <source>
        <dbReference type="EMBL" id="CAF3565895.1"/>
    </source>
</evidence>
<keyword evidence="7 9" id="KW-0862">Zinc</keyword>
<evidence type="ECO:0000256" key="2">
    <source>
        <dbReference type="ARBA" id="ARBA00004906"/>
    </source>
</evidence>
<dbReference type="EMBL" id="CAJOBS010001897">
    <property type="protein sequence ID" value="CAF4772654.1"/>
    <property type="molecule type" value="Genomic_DNA"/>
</dbReference>
<evidence type="ECO:0000256" key="9">
    <source>
        <dbReference type="RuleBase" id="RU367105"/>
    </source>
</evidence>
<dbReference type="GO" id="GO:0061630">
    <property type="term" value="F:ubiquitin protein ligase activity"/>
    <property type="evidence" value="ECO:0007669"/>
    <property type="project" value="UniProtKB-UniRule"/>
</dbReference>
<dbReference type="EMBL" id="CAJOBP010001083">
    <property type="protein sequence ID" value="CAF4251665.1"/>
    <property type="molecule type" value="Genomic_DNA"/>
</dbReference>
<feature type="compositionally biased region" description="Basic and acidic residues" evidence="10">
    <location>
        <begin position="46"/>
        <end position="56"/>
    </location>
</feature>
<dbReference type="GO" id="GO:0007219">
    <property type="term" value="P:Notch signaling pathway"/>
    <property type="evidence" value="ECO:0007669"/>
    <property type="project" value="InterPro"/>
</dbReference>
<name>A0A818LBH6_9BILA</name>
<keyword evidence="4 9" id="KW-0808">Transferase</keyword>
<reference evidence="14" key="1">
    <citation type="submission" date="2021-02" db="EMBL/GenBank/DDBJ databases">
        <authorList>
            <person name="Nowell W R."/>
        </authorList>
    </citation>
    <scope>NUCLEOTIDE SEQUENCE</scope>
</reference>
<gene>
    <name evidence="16" type="ORF">HFQ381_LOCUS21343</name>
    <name evidence="14" type="ORF">KIK155_LOCUS19186</name>
    <name evidence="12" type="ORF">LUA448_LOCUS11920</name>
    <name evidence="13" type="ORF">TIS948_LOCUS32671</name>
    <name evidence="17" type="ORF">TOA249_LOCUS21681</name>
    <name evidence="15" type="ORF">UJA718_LOCUS9582</name>
</gene>
<dbReference type="Proteomes" id="UP000663838">
    <property type="component" value="Unassembled WGS sequence"/>
</dbReference>
<dbReference type="Gene3D" id="3.30.40.10">
    <property type="entry name" value="Zinc/RING finger domain, C3HC4 (zinc finger)"/>
    <property type="match status" value="1"/>
</dbReference>
<dbReference type="UniPathway" id="UPA00143"/>
<dbReference type="GO" id="GO:0005737">
    <property type="term" value="C:cytoplasm"/>
    <property type="evidence" value="ECO:0007669"/>
    <property type="project" value="UniProtKB-SubCell"/>
</dbReference>
<dbReference type="Proteomes" id="UP000663851">
    <property type="component" value="Unassembled WGS sequence"/>
</dbReference>
<dbReference type="SUPFAM" id="SSF57850">
    <property type="entry name" value="RING/U-box"/>
    <property type="match status" value="1"/>
</dbReference>
<keyword evidence="9" id="KW-0963">Cytoplasm</keyword>
<dbReference type="Pfam" id="PF00097">
    <property type="entry name" value="zf-C3HC4"/>
    <property type="match status" value="1"/>
</dbReference>
<dbReference type="InterPro" id="IPR039398">
    <property type="entry name" value="Deltex_fam"/>
</dbReference>
<comment type="caution">
    <text evidence="14">The sequence shown here is derived from an EMBL/GenBank/DDBJ whole genome shotgun (WGS) entry which is preliminary data.</text>
</comment>
<evidence type="ECO:0000313" key="18">
    <source>
        <dbReference type="Proteomes" id="UP000663865"/>
    </source>
</evidence>
<dbReference type="PROSITE" id="PS50089">
    <property type="entry name" value="ZF_RING_2"/>
    <property type="match status" value="1"/>
</dbReference>
<dbReference type="EMBL" id="CAJNXB010005994">
    <property type="protein sequence ID" value="CAF3461446.1"/>
    <property type="molecule type" value="Genomic_DNA"/>
</dbReference>
<dbReference type="InterPro" id="IPR017907">
    <property type="entry name" value="Znf_RING_CS"/>
</dbReference>
<dbReference type="SMART" id="SM00184">
    <property type="entry name" value="RING"/>
    <property type="match status" value="1"/>
</dbReference>
<evidence type="ECO:0000256" key="1">
    <source>
        <dbReference type="ARBA" id="ARBA00000900"/>
    </source>
</evidence>
<dbReference type="EMBL" id="CAJNYV010003403">
    <property type="protein sequence ID" value="CAF3565895.1"/>
    <property type="molecule type" value="Genomic_DNA"/>
</dbReference>
<evidence type="ECO:0000313" key="13">
    <source>
        <dbReference type="EMBL" id="CAF3461446.1"/>
    </source>
</evidence>
<evidence type="ECO:0000259" key="11">
    <source>
        <dbReference type="PROSITE" id="PS50089"/>
    </source>
</evidence>
<organism evidence="14 18">
    <name type="scientific">Rotaria socialis</name>
    <dbReference type="NCBI Taxonomy" id="392032"/>
    <lineage>
        <taxon>Eukaryota</taxon>
        <taxon>Metazoa</taxon>
        <taxon>Spiralia</taxon>
        <taxon>Gnathifera</taxon>
        <taxon>Rotifera</taxon>
        <taxon>Eurotatoria</taxon>
        <taxon>Bdelloidea</taxon>
        <taxon>Philodinida</taxon>
        <taxon>Philodinidae</taxon>
        <taxon>Rotaria</taxon>
    </lineage>
</organism>
<dbReference type="OrthoDB" id="527344at2759"/>
<dbReference type="CDD" id="cd09633">
    <property type="entry name" value="Deltex_C"/>
    <property type="match status" value="1"/>
</dbReference>
<evidence type="ECO:0000256" key="7">
    <source>
        <dbReference type="ARBA" id="ARBA00022833"/>
    </source>
</evidence>
<feature type="compositionally biased region" description="Polar residues" evidence="10">
    <location>
        <begin position="28"/>
        <end position="43"/>
    </location>
</feature>
<feature type="domain" description="RING-type" evidence="11">
    <location>
        <begin position="129"/>
        <end position="168"/>
    </location>
</feature>
<comment type="subcellular location">
    <subcellularLocation>
        <location evidence="9">Cytoplasm</location>
    </subcellularLocation>
</comment>
<dbReference type="GO" id="GO:0008270">
    <property type="term" value="F:zinc ion binding"/>
    <property type="evidence" value="ECO:0007669"/>
    <property type="project" value="UniProtKB-KW"/>
</dbReference>
<comment type="catalytic activity">
    <reaction evidence="1 9">
        <text>S-ubiquitinyl-[E2 ubiquitin-conjugating enzyme]-L-cysteine + [acceptor protein]-L-lysine = [E2 ubiquitin-conjugating enzyme]-L-cysteine + N(6)-ubiquitinyl-[acceptor protein]-L-lysine.</text>
        <dbReference type="EC" id="2.3.2.27"/>
    </reaction>
</comment>
<evidence type="ECO:0000256" key="8">
    <source>
        <dbReference type="PROSITE-ProRule" id="PRU00175"/>
    </source>
</evidence>
<evidence type="ECO:0000313" key="17">
    <source>
        <dbReference type="EMBL" id="CAF4772654.1"/>
    </source>
</evidence>
<sequence length="312" mass="35075">MSDHDKGNHSLLKAETVAPPAKKCTIDASASDTMKATTPQSRSSPKKPEIPTRELSKLAVKHPSTDDAFGISSKNLKHLSEIIFNKPRSLDAASGVPNEENIDTNHHNQNETEKVKMTSPKEKKETEICTICLDDCTEPKELDRCGHVFCSTCIDQYFQSVKPQCPCCFTIYGEIRGNQPDNGTMKINIVKRRLPGFEHDSYATIEITYHFPDGTQNEKHPNPGMPYYGTTRVAYLPDNSDGRRILKLLKKAFELRQIFTVGQSRTTGRENVLTWNDIHHKTSFAGGMERFGYPDDTYINRVLQELAAKGIQ</sequence>
<evidence type="ECO:0000256" key="10">
    <source>
        <dbReference type="SAM" id="MobiDB-lite"/>
    </source>
</evidence>
<feature type="region of interest" description="Disordered" evidence="10">
    <location>
        <begin position="1"/>
        <end position="57"/>
    </location>
</feature>
<comment type="similarity">
    <text evidence="3 9">Belongs to the Deltex family.</text>
</comment>
<evidence type="ECO:0000256" key="4">
    <source>
        <dbReference type="ARBA" id="ARBA00022679"/>
    </source>
</evidence>
<dbReference type="Proteomes" id="UP000663865">
    <property type="component" value="Unassembled WGS sequence"/>
</dbReference>
<dbReference type="Gene3D" id="3.30.390.130">
    <property type="match status" value="1"/>
</dbReference>
<dbReference type="Pfam" id="PF18102">
    <property type="entry name" value="DTC"/>
    <property type="match status" value="1"/>
</dbReference>
<dbReference type="EC" id="2.3.2.27" evidence="9"/>
<keyword evidence="5 9" id="KW-0479">Metal-binding</keyword>
<protein>
    <recommendedName>
        <fullName evidence="9">E3 ubiquitin-protein ligase</fullName>
        <ecNumber evidence="9">2.3.2.27</ecNumber>
    </recommendedName>
</protein>
<evidence type="ECO:0000313" key="12">
    <source>
        <dbReference type="EMBL" id="CAF3338461.1"/>
    </source>
</evidence>
<evidence type="ECO:0000256" key="5">
    <source>
        <dbReference type="ARBA" id="ARBA00022723"/>
    </source>
</evidence>